<evidence type="ECO:0000256" key="1">
    <source>
        <dbReference type="SAM" id="SignalP"/>
    </source>
</evidence>
<gene>
    <name evidence="2" type="ORF">NATSA_10080</name>
</gene>
<reference evidence="2" key="1">
    <citation type="submission" date="2021-02" db="EMBL/GenBank/DDBJ databases">
        <title>Natronogracilivirga saccharolytica gen. nov. sp. nov. a new anaerobic, haloalkiliphilic carbohydrate-fermenting bacterium from soda lake and proposing of Cyclonatronumiaceae fam. nov. in the phylum Balneolaeota.</title>
        <authorList>
            <person name="Zhilina T.N."/>
            <person name="Sorokin D.Y."/>
            <person name="Zavarzina D.G."/>
            <person name="Toshchakov S.V."/>
            <person name="Kublanov I.V."/>
        </authorList>
    </citation>
    <scope>NUCLEOTIDE SEQUENCE</scope>
    <source>
        <strain evidence="2">Z-1702</strain>
    </source>
</reference>
<keyword evidence="3" id="KW-1185">Reference proteome</keyword>
<organism evidence="2 3">
    <name type="scientific">Natronogracilivirga saccharolytica</name>
    <dbReference type="NCBI Taxonomy" id="2812953"/>
    <lineage>
        <taxon>Bacteria</taxon>
        <taxon>Pseudomonadati</taxon>
        <taxon>Balneolota</taxon>
        <taxon>Balneolia</taxon>
        <taxon>Balneolales</taxon>
        <taxon>Cyclonatronaceae</taxon>
        <taxon>Natronogracilivirga</taxon>
    </lineage>
</organism>
<protein>
    <submittedName>
        <fullName evidence="2">Uncharacterized protein</fullName>
    </submittedName>
</protein>
<comment type="caution">
    <text evidence="2">The sequence shown here is derived from an EMBL/GenBank/DDBJ whole genome shotgun (WGS) entry which is preliminary data.</text>
</comment>
<proteinExistence type="predicted"/>
<name>A0A8J7UV34_9BACT</name>
<keyword evidence="1" id="KW-0732">Signal</keyword>
<dbReference type="RefSeq" id="WP_210512237.1">
    <property type="nucleotide sequence ID" value="NZ_JAFIDN010000007.1"/>
</dbReference>
<feature type="signal peptide" evidence="1">
    <location>
        <begin position="1"/>
        <end position="27"/>
    </location>
</feature>
<feature type="chain" id="PRO_5035151564" evidence="1">
    <location>
        <begin position="28"/>
        <end position="254"/>
    </location>
</feature>
<sequence>MSTVSNILLILAVLSFAFISCSSSSNNENEEGSGDPSDLPLENLMSQDISFMVMTVEEFGDDLDAYVMINTTENFESVSLKLNGNPVQLESWFGFYFADLELTPAQEVDFELEADDNSYSGSLTIPGLIQASFPSDFDLSSSYSFSWEIDEDPPSFIAWLDIDTDDEWVEEAELLSGNARSHTFDSSIYSHLSEDDVWYIDVGISAIDFDIRDDFVFVASIDNYHEYEFDSDFFFRKKEQPGGRLFQLIMESGR</sequence>
<dbReference type="Proteomes" id="UP000673975">
    <property type="component" value="Unassembled WGS sequence"/>
</dbReference>
<evidence type="ECO:0000313" key="3">
    <source>
        <dbReference type="Proteomes" id="UP000673975"/>
    </source>
</evidence>
<accession>A0A8J7UV34</accession>
<dbReference type="AlphaFoldDB" id="A0A8J7UV34"/>
<evidence type="ECO:0000313" key="2">
    <source>
        <dbReference type="EMBL" id="MBP3193010.1"/>
    </source>
</evidence>
<dbReference type="EMBL" id="JAFIDN010000007">
    <property type="protein sequence ID" value="MBP3193010.1"/>
    <property type="molecule type" value="Genomic_DNA"/>
</dbReference>